<feature type="non-terminal residue" evidence="1">
    <location>
        <position position="339"/>
    </location>
</feature>
<reference evidence="1 2" key="1">
    <citation type="submission" date="2019-02" db="EMBL/GenBank/DDBJ databases">
        <title>Genome sequencing of the rare red list fungi Hericium alpestre (H. flagellum).</title>
        <authorList>
            <person name="Buettner E."/>
            <person name="Kellner H."/>
        </authorList>
    </citation>
    <scope>NUCLEOTIDE SEQUENCE [LARGE SCALE GENOMIC DNA]</scope>
    <source>
        <strain evidence="1 2">DSM 108284</strain>
    </source>
</reference>
<dbReference type="OrthoDB" id="4349954at2759"/>
<protein>
    <recommendedName>
        <fullName evidence="3">Nucleoporin Nup133/Nup155-like N-terminal domain-containing protein</fullName>
    </recommendedName>
</protein>
<dbReference type="STRING" id="135208.A0A4Y9ZFI4"/>
<evidence type="ECO:0008006" key="3">
    <source>
        <dbReference type="Google" id="ProtNLM"/>
    </source>
</evidence>
<sequence>MSAAISDPFLLSSYDVSKRFAPGQSAGASGKSAYNLYVTHHHSRTGQDGHATVAVHGDGVHILDVCLRVAQDGSSVRKTYVAIDTAPDVNSENRAKTIWMWSEPLSAESGGRSQKTSVVAPHILSRIYAPDNLPDRVVLLSPEGELSLADGDLKVLASQTYLHRPSSLRKSFVFEKSRLLPSLAAMLVVLFIAVDETTRIHVMSVSKESITVLLDESLPVGNNSIADISCSAEGYIAIVQRDGTLQSFALESFDKTLSLRRTSTSLRLHRFSFISQEAPTDRSASEISLLSLGASFVLLAGITTTHPPELTLLLWDLQYSVVLAVHSLPIPSSLSHTKE</sequence>
<accession>A0A4Y9ZFI4</accession>
<evidence type="ECO:0000313" key="2">
    <source>
        <dbReference type="Proteomes" id="UP000298061"/>
    </source>
</evidence>
<evidence type="ECO:0000313" key="1">
    <source>
        <dbReference type="EMBL" id="TFY73214.1"/>
    </source>
</evidence>
<dbReference type="AlphaFoldDB" id="A0A4Y9ZFI4"/>
<gene>
    <name evidence="1" type="ORF">EWM64_g10798</name>
</gene>
<dbReference type="EMBL" id="SFCI01003158">
    <property type="protein sequence ID" value="TFY73214.1"/>
    <property type="molecule type" value="Genomic_DNA"/>
</dbReference>
<organism evidence="1 2">
    <name type="scientific">Hericium alpestre</name>
    <dbReference type="NCBI Taxonomy" id="135208"/>
    <lineage>
        <taxon>Eukaryota</taxon>
        <taxon>Fungi</taxon>
        <taxon>Dikarya</taxon>
        <taxon>Basidiomycota</taxon>
        <taxon>Agaricomycotina</taxon>
        <taxon>Agaricomycetes</taxon>
        <taxon>Russulales</taxon>
        <taxon>Hericiaceae</taxon>
        <taxon>Hericium</taxon>
    </lineage>
</organism>
<name>A0A4Y9ZFI4_9AGAM</name>
<comment type="caution">
    <text evidence="1">The sequence shown here is derived from an EMBL/GenBank/DDBJ whole genome shotgun (WGS) entry which is preliminary data.</text>
</comment>
<keyword evidence="2" id="KW-1185">Reference proteome</keyword>
<dbReference type="Proteomes" id="UP000298061">
    <property type="component" value="Unassembled WGS sequence"/>
</dbReference>
<proteinExistence type="predicted"/>